<gene>
    <name evidence="2" type="ORF">GCM10025881_13840</name>
</gene>
<evidence type="ECO:0000259" key="1">
    <source>
        <dbReference type="Pfam" id="PF26345"/>
    </source>
</evidence>
<evidence type="ECO:0000313" key="3">
    <source>
        <dbReference type="Proteomes" id="UP001157034"/>
    </source>
</evidence>
<dbReference type="InterPro" id="IPR058807">
    <property type="entry name" value="ScoMcrA_N"/>
</dbReference>
<dbReference type="RefSeq" id="WP_284253466.1">
    <property type="nucleotide sequence ID" value="NZ_BAAAQO010000002.1"/>
</dbReference>
<accession>A0ABQ6K1T2</accession>
<comment type="caution">
    <text evidence="2">The sequence shown here is derived from an EMBL/GenBank/DDBJ whole genome shotgun (WGS) entry which is preliminary data.</text>
</comment>
<dbReference type="Proteomes" id="UP001157034">
    <property type="component" value="Unassembled WGS sequence"/>
</dbReference>
<keyword evidence="3" id="KW-1185">Reference proteome</keyword>
<organism evidence="2 3">
    <name type="scientific">Pseudolysinimonas kribbensis</name>
    <dbReference type="NCBI Taxonomy" id="433641"/>
    <lineage>
        <taxon>Bacteria</taxon>
        <taxon>Bacillati</taxon>
        <taxon>Actinomycetota</taxon>
        <taxon>Actinomycetes</taxon>
        <taxon>Micrococcales</taxon>
        <taxon>Microbacteriaceae</taxon>
        <taxon>Pseudolysinimonas</taxon>
    </lineage>
</organism>
<reference evidence="3" key="1">
    <citation type="journal article" date="2019" name="Int. J. Syst. Evol. Microbiol.">
        <title>The Global Catalogue of Microorganisms (GCM) 10K type strain sequencing project: providing services to taxonomists for standard genome sequencing and annotation.</title>
        <authorList>
            <consortium name="The Broad Institute Genomics Platform"/>
            <consortium name="The Broad Institute Genome Sequencing Center for Infectious Disease"/>
            <person name="Wu L."/>
            <person name="Ma J."/>
        </authorList>
    </citation>
    <scope>NUCLEOTIDE SEQUENCE [LARGE SCALE GENOMIC DNA]</scope>
    <source>
        <strain evidence="3">NBRC 108894</strain>
    </source>
</reference>
<protein>
    <recommendedName>
        <fullName evidence="1">ScoMcrA-like N-terminal head domain-containing protein</fullName>
    </recommendedName>
</protein>
<sequence>MTHSIDWTPVTPDHVRTALADYDRLGAEEFLRTAGFGPTTTYDLVVDDRTYPPKAILGAAYADATGTRLEPGDFEGGRSGAVRVLTALGFDVRERAH</sequence>
<feature type="domain" description="ScoMcrA-like N-terminal head" evidence="1">
    <location>
        <begin position="10"/>
        <end position="94"/>
    </location>
</feature>
<name>A0ABQ6K1T2_9MICO</name>
<proteinExistence type="predicted"/>
<dbReference type="Pfam" id="PF26345">
    <property type="entry name" value="ScoMcrA_N"/>
    <property type="match status" value="1"/>
</dbReference>
<evidence type="ECO:0000313" key="2">
    <source>
        <dbReference type="EMBL" id="GMA94560.1"/>
    </source>
</evidence>
<dbReference type="EMBL" id="BSVB01000001">
    <property type="protein sequence ID" value="GMA94560.1"/>
    <property type="molecule type" value="Genomic_DNA"/>
</dbReference>